<dbReference type="GeneID" id="86821677"/>
<dbReference type="InterPro" id="IPR058709">
    <property type="entry name" value="BSH_RND-rel"/>
</dbReference>
<gene>
    <name evidence="3" type="ORF">RUMHYD_00427</name>
</gene>
<keyword evidence="1" id="KW-0812">Transmembrane</keyword>
<dbReference type="HOGENOM" id="CLU_047532_0_0_9"/>
<proteinExistence type="predicted"/>
<organism evidence="3 4">
    <name type="scientific">Blautia hydrogenotrophica (strain DSM 10507 / JCM 14656 / S5a33)</name>
    <name type="common">Ruminococcus hydrogenotrophicus</name>
    <dbReference type="NCBI Taxonomy" id="476272"/>
    <lineage>
        <taxon>Bacteria</taxon>
        <taxon>Bacillati</taxon>
        <taxon>Bacillota</taxon>
        <taxon>Clostridia</taxon>
        <taxon>Lachnospirales</taxon>
        <taxon>Lachnospiraceae</taxon>
        <taxon>Blautia</taxon>
    </lineage>
</organism>
<comment type="caution">
    <text evidence="3">The sequence shown here is derived from an EMBL/GenBank/DDBJ whole genome shotgun (WGS) entry which is preliminary data.</text>
</comment>
<accession>C0CHW3</accession>
<reference evidence="3 4" key="2">
    <citation type="submission" date="2009-02" db="EMBL/GenBank/DDBJ databases">
        <title>Draft genome sequence of Blautia hydrogenotrophica DSM 10507 (Ruminococcus hydrogenotrophicus DSM 10507).</title>
        <authorList>
            <person name="Sudarsanam P."/>
            <person name="Ley R."/>
            <person name="Guruge J."/>
            <person name="Turnbaugh P.J."/>
            <person name="Mahowald M."/>
            <person name="Liep D."/>
            <person name="Gordon J."/>
        </authorList>
    </citation>
    <scope>NUCLEOTIDE SEQUENCE [LARGE SCALE GENOMIC DNA]</scope>
    <source>
        <strain evidence="4">DSM 10507 / JCM 14656 / S5a33</strain>
    </source>
</reference>
<dbReference type="PATRIC" id="fig|476272.21.peg.3434"/>
<feature type="domain" description="RND related barrel-sandwich hybrid" evidence="2">
    <location>
        <begin position="75"/>
        <end position="238"/>
    </location>
</feature>
<dbReference type="RefSeq" id="WP_005945580.1">
    <property type="nucleotide sequence ID" value="NZ_CP136423.1"/>
</dbReference>
<evidence type="ECO:0000256" key="1">
    <source>
        <dbReference type="SAM" id="Phobius"/>
    </source>
</evidence>
<dbReference type="Pfam" id="PF26018">
    <property type="entry name" value="BSH_RND_rel"/>
    <property type="match status" value="1"/>
</dbReference>
<evidence type="ECO:0000259" key="2">
    <source>
        <dbReference type="Pfam" id="PF26018"/>
    </source>
</evidence>
<evidence type="ECO:0000313" key="3">
    <source>
        <dbReference type="EMBL" id="EEG50645.1"/>
    </source>
</evidence>
<reference evidence="3 4" key="1">
    <citation type="submission" date="2009-01" db="EMBL/GenBank/DDBJ databases">
        <authorList>
            <person name="Fulton L."/>
            <person name="Clifton S."/>
            <person name="Fulton B."/>
            <person name="Xu J."/>
            <person name="Minx P."/>
            <person name="Pepin K.H."/>
            <person name="Johnson M."/>
            <person name="Bhonagiri V."/>
            <person name="Nash W.E."/>
            <person name="Mardis E.R."/>
            <person name="Wilson R.K."/>
        </authorList>
    </citation>
    <scope>NUCLEOTIDE SEQUENCE [LARGE SCALE GENOMIC DNA]</scope>
    <source>
        <strain evidence="4">DSM 10507 / JCM 14656 / S5a33</strain>
    </source>
</reference>
<protein>
    <recommendedName>
        <fullName evidence="2">RND related barrel-sandwich hybrid domain-containing protein</fullName>
    </recommendedName>
</protein>
<dbReference type="Proteomes" id="UP000003100">
    <property type="component" value="Unassembled WGS sequence"/>
</dbReference>
<name>C0CHW3_BLAHS</name>
<keyword evidence="4" id="KW-1185">Reference proteome</keyword>
<dbReference type="EMBL" id="ACBZ01000016">
    <property type="protein sequence ID" value="EEG50645.1"/>
    <property type="molecule type" value="Genomic_DNA"/>
</dbReference>
<evidence type="ECO:0000313" key="4">
    <source>
        <dbReference type="Proteomes" id="UP000003100"/>
    </source>
</evidence>
<keyword evidence="1" id="KW-0472">Membrane</keyword>
<dbReference type="AlphaFoldDB" id="C0CHW3"/>
<keyword evidence="1" id="KW-1133">Transmembrane helix</keyword>
<feature type="transmembrane region" description="Helical" evidence="1">
    <location>
        <begin position="21"/>
        <end position="43"/>
    </location>
</feature>
<sequence>MPKPKKSLPKVKISLKDLKKLFTLNIGTVMFGILFLYLLILGIRYMTSSHFESYQVTSGPLASNEMYTGLAIREEEVVKADADGYVTYYAREGNKINANGVVFGLSSDQALNGSETLDQEDLSKIRSQMSNFSYGFDPANFNSTYSFKYELAGEILNYAGVNDQSTADSDDGTAAVVNTAGQILSKTTTDGIVLYSMDGYEKKTLEKLKAEDFDQNSYEKEDLKTSQKVKTGDPVYTLVTDERWSLLIPLSDKQAAQLTDTDTIRVKFKKDGMTQMGSFSIEKIDGEKYGKIDFNKGLIRYASDRFLDIELVTNTQTGLKVPLSAITTKDFYIVPKDFAQVDESGAYQGFDLVTTSKDGESSTKFVSPTIYASTDDYYYFEMGDENGDNNSENVLREGDAILKPDSSDRYVVGDTGALEGVYCINQGYAVFRRIELIDQNEEYAIVRKDTTYGLSRYDHIAEKADSVKESDIVY</sequence>
<dbReference type="eggNOG" id="ENOG502Z9F5">
    <property type="taxonomic scope" value="Bacteria"/>
</dbReference>